<dbReference type="InterPro" id="IPR006527">
    <property type="entry name" value="F-box-assoc_dom_typ1"/>
</dbReference>
<dbReference type="Pfam" id="PF07734">
    <property type="entry name" value="FBA_1"/>
    <property type="match status" value="1"/>
</dbReference>
<dbReference type="InterPro" id="IPR050796">
    <property type="entry name" value="SCF_F-box_component"/>
</dbReference>
<dbReference type="STRING" id="3818.A0A444ZKB3"/>
<dbReference type="SMART" id="SM00256">
    <property type="entry name" value="FBOX"/>
    <property type="match status" value="1"/>
</dbReference>
<dbReference type="SUPFAM" id="SSF81383">
    <property type="entry name" value="F-box domain"/>
    <property type="match status" value="1"/>
</dbReference>
<keyword evidence="3" id="KW-1185">Reference proteome</keyword>
<dbReference type="Pfam" id="PF00646">
    <property type="entry name" value="F-box"/>
    <property type="match status" value="1"/>
</dbReference>
<dbReference type="Gene3D" id="1.20.1280.50">
    <property type="match status" value="1"/>
</dbReference>
<dbReference type="InterPro" id="IPR001810">
    <property type="entry name" value="F-box_dom"/>
</dbReference>
<dbReference type="InterPro" id="IPR017451">
    <property type="entry name" value="F-box-assoc_interact_dom"/>
</dbReference>
<dbReference type="InterPro" id="IPR036047">
    <property type="entry name" value="F-box-like_dom_sf"/>
</dbReference>
<dbReference type="NCBIfam" id="TIGR01640">
    <property type="entry name" value="F_box_assoc_1"/>
    <property type="match status" value="1"/>
</dbReference>
<reference evidence="2 3" key="1">
    <citation type="submission" date="2019-01" db="EMBL/GenBank/DDBJ databases">
        <title>Sequencing of cultivated peanut Arachis hypogaea provides insights into genome evolution and oil improvement.</title>
        <authorList>
            <person name="Chen X."/>
        </authorList>
    </citation>
    <scope>NUCLEOTIDE SEQUENCE [LARGE SCALE GENOMIC DNA]</scope>
    <source>
        <strain evidence="3">cv. Fuhuasheng</strain>
        <tissue evidence="2">Leaves</tissue>
    </source>
</reference>
<dbReference type="AlphaFoldDB" id="A0A444ZKB3"/>
<proteinExistence type="predicted"/>
<protein>
    <recommendedName>
        <fullName evidence="1">F-box domain-containing protein</fullName>
    </recommendedName>
</protein>
<dbReference type="Proteomes" id="UP000289738">
    <property type="component" value="Chromosome B04"/>
</dbReference>
<name>A0A444ZKB3_ARAHY</name>
<dbReference type="PANTHER" id="PTHR31672">
    <property type="entry name" value="BNACNNG10540D PROTEIN"/>
    <property type="match status" value="1"/>
</dbReference>
<dbReference type="EMBL" id="SDMP01000014">
    <property type="protein sequence ID" value="RYR14602.1"/>
    <property type="molecule type" value="Genomic_DNA"/>
</dbReference>
<evidence type="ECO:0000313" key="3">
    <source>
        <dbReference type="Proteomes" id="UP000289738"/>
    </source>
</evidence>
<sequence length="284" mass="32794">MERKDMGMNDILPPELIHRIFLRVPAKDLFRLRFVSKLWHSLISDGHFAESHYNLYSAASSHSYYFLVHDYTKACFVQLHTLFDVPAAPTTLKEIPLVINPDHKVPYGFGFDASRDDYLVVLSWPDNYNQHHLDCFSLRTNSWINLDAALPKSMGTWKQQFYGLFLHGAIHWLCYSSQDYIDDAILIFDLKERSFSKISMPKQLVGCSPINLTILGGCLALYWYHDDITEIWVMKEYKVPSSWILICEIPCGNYLPLCISNGSNIIALNFELGPLNSPRMFRTT</sequence>
<organism evidence="2 3">
    <name type="scientific">Arachis hypogaea</name>
    <name type="common">Peanut</name>
    <dbReference type="NCBI Taxonomy" id="3818"/>
    <lineage>
        <taxon>Eukaryota</taxon>
        <taxon>Viridiplantae</taxon>
        <taxon>Streptophyta</taxon>
        <taxon>Embryophyta</taxon>
        <taxon>Tracheophyta</taxon>
        <taxon>Spermatophyta</taxon>
        <taxon>Magnoliopsida</taxon>
        <taxon>eudicotyledons</taxon>
        <taxon>Gunneridae</taxon>
        <taxon>Pentapetalae</taxon>
        <taxon>rosids</taxon>
        <taxon>fabids</taxon>
        <taxon>Fabales</taxon>
        <taxon>Fabaceae</taxon>
        <taxon>Papilionoideae</taxon>
        <taxon>50 kb inversion clade</taxon>
        <taxon>dalbergioids sensu lato</taxon>
        <taxon>Dalbergieae</taxon>
        <taxon>Pterocarpus clade</taxon>
        <taxon>Arachis</taxon>
    </lineage>
</organism>
<accession>A0A444ZKB3</accession>
<evidence type="ECO:0000313" key="2">
    <source>
        <dbReference type="EMBL" id="RYR14602.1"/>
    </source>
</evidence>
<dbReference type="PROSITE" id="PS50181">
    <property type="entry name" value="FBOX"/>
    <property type="match status" value="1"/>
</dbReference>
<feature type="domain" description="F-box" evidence="1">
    <location>
        <begin position="12"/>
        <end position="56"/>
    </location>
</feature>
<evidence type="ECO:0000259" key="1">
    <source>
        <dbReference type="PROSITE" id="PS50181"/>
    </source>
</evidence>
<gene>
    <name evidence="2" type="ORF">Ahy_B04g071229</name>
</gene>
<dbReference type="PANTHER" id="PTHR31672:SF13">
    <property type="entry name" value="F-BOX PROTEIN CPR30-LIKE"/>
    <property type="match status" value="1"/>
</dbReference>
<comment type="caution">
    <text evidence="2">The sequence shown here is derived from an EMBL/GenBank/DDBJ whole genome shotgun (WGS) entry which is preliminary data.</text>
</comment>